<organism evidence="1 2">
    <name type="scientific">Drosophila gunungcola</name>
    <name type="common">fruit fly</name>
    <dbReference type="NCBI Taxonomy" id="103775"/>
    <lineage>
        <taxon>Eukaryota</taxon>
        <taxon>Metazoa</taxon>
        <taxon>Ecdysozoa</taxon>
        <taxon>Arthropoda</taxon>
        <taxon>Hexapoda</taxon>
        <taxon>Insecta</taxon>
        <taxon>Pterygota</taxon>
        <taxon>Neoptera</taxon>
        <taxon>Endopterygota</taxon>
        <taxon>Diptera</taxon>
        <taxon>Brachycera</taxon>
        <taxon>Muscomorpha</taxon>
        <taxon>Ephydroidea</taxon>
        <taxon>Drosophilidae</taxon>
        <taxon>Drosophila</taxon>
        <taxon>Sophophora</taxon>
    </lineage>
</organism>
<evidence type="ECO:0000313" key="2">
    <source>
        <dbReference type="Proteomes" id="UP001059596"/>
    </source>
</evidence>
<accession>A0A9P9YTF0</accession>
<keyword evidence="2" id="KW-1185">Reference proteome</keyword>
<evidence type="ECO:0000313" key="1">
    <source>
        <dbReference type="EMBL" id="KAI8042762.1"/>
    </source>
</evidence>
<proteinExistence type="predicted"/>
<dbReference type="InterPro" id="IPR016181">
    <property type="entry name" value="Acyl_CoA_acyltransferase"/>
</dbReference>
<comment type="caution">
    <text evidence="1">The sequence shown here is derived from an EMBL/GenBank/DDBJ whole genome shotgun (WGS) entry which is preliminary data.</text>
</comment>
<dbReference type="Gene3D" id="3.40.630.30">
    <property type="match status" value="1"/>
</dbReference>
<name>A0A9P9YTF0_9MUSC</name>
<dbReference type="AlphaFoldDB" id="A0A9P9YTF0"/>
<protein>
    <recommendedName>
        <fullName evidence="3">N-acetyltransferase domain-containing protein</fullName>
    </recommendedName>
</protein>
<gene>
    <name evidence="1" type="ORF">M5D96_004085</name>
</gene>
<dbReference type="SUPFAM" id="SSF55729">
    <property type="entry name" value="Acyl-CoA N-acyltransferases (Nat)"/>
    <property type="match status" value="1"/>
</dbReference>
<evidence type="ECO:0008006" key="3">
    <source>
        <dbReference type="Google" id="ProtNLM"/>
    </source>
</evidence>
<dbReference type="EMBL" id="JAMKOV010000002">
    <property type="protein sequence ID" value="KAI8042762.1"/>
    <property type="molecule type" value="Genomic_DNA"/>
</dbReference>
<reference evidence="1" key="1">
    <citation type="journal article" date="2023" name="Genome Biol. Evol.">
        <title>Long-read-based Genome Assembly of Drosophila gunungcola Reveals Fewer Chemosensory Genes in Flower-breeding Species.</title>
        <authorList>
            <person name="Negi A."/>
            <person name="Liao B.Y."/>
            <person name="Yeh S.D."/>
        </authorList>
    </citation>
    <scope>NUCLEOTIDE SEQUENCE</scope>
    <source>
        <strain evidence="1">Sukarami</strain>
    </source>
</reference>
<sequence>MDCFFLKSDHKGSSFVNLFMRAGNEAAHRLYCSLGYAHCKTLIDYYADRPEPENAYEMIKYIPRSMEV</sequence>
<dbReference type="Proteomes" id="UP001059596">
    <property type="component" value="Unassembled WGS sequence"/>
</dbReference>